<sequence length="359" mass="40967">MDESTSPSDEIDDIEDNDDTTPPITYDISSYGSDPEVEALVNRLNRGDILIPAFQRNYVWSISDASRFIESLLLGLPIPGVFFAQDKDNRQLVIDGQQRLKSLQFFYNGIFNPQEDSKTQKVFALTKVQDAFEGKTYQELDNRDRIRLDTSIIHATVVKQLAPGDDDTSLFHVFERLNSGGSRLSDQEIRVALYHGPFIDFIRNMNKNASWRNIYGKESIRLKDQELIIRFLALSSKSTPYSKPMKEFINKFCGKNRNRKEFSSYRDIFENTIELFDEAIGKKAFRPEKNFNAAAFDSCMIGLSSVLEKGASPNATAVAYAYQQLMENDDYRESISKATSDEKQVLLRAEIASHFFSNL</sequence>
<protein>
    <recommendedName>
        <fullName evidence="2">GmrSD restriction endonucleases N-terminal domain-containing protein</fullName>
    </recommendedName>
</protein>
<dbReference type="PANTHER" id="PTHR39639">
    <property type="entry name" value="CHROMOSOME 16, WHOLE GENOME SHOTGUN SEQUENCE"/>
    <property type="match status" value="1"/>
</dbReference>
<dbReference type="PANTHER" id="PTHR39639:SF1">
    <property type="entry name" value="DUF262 DOMAIN-CONTAINING PROTEIN"/>
    <property type="match status" value="1"/>
</dbReference>
<dbReference type="AlphaFoldDB" id="A0A369MHK4"/>
<dbReference type="Proteomes" id="UP000253970">
    <property type="component" value="Unassembled WGS sequence"/>
</dbReference>
<evidence type="ECO:0000256" key="1">
    <source>
        <dbReference type="SAM" id="MobiDB-lite"/>
    </source>
</evidence>
<dbReference type="InterPro" id="IPR004919">
    <property type="entry name" value="GmrSD_N"/>
</dbReference>
<organism evidence="3 4">
    <name type="scientific">Eggerthella lenta</name>
    <name type="common">Eubacterium lentum</name>
    <dbReference type="NCBI Taxonomy" id="84112"/>
    <lineage>
        <taxon>Bacteria</taxon>
        <taxon>Bacillati</taxon>
        <taxon>Actinomycetota</taxon>
        <taxon>Coriobacteriia</taxon>
        <taxon>Eggerthellales</taxon>
        <taxon>Eggerthellaceae</taxon>
        <taxon>Eggerthella</taxon>
    </lineage>
</organism>
<dbReference type="EMBL" id="PPTU01000010">
    <property type="protein sequence ID" value="RDB70333.1"/>
    <property type="molecule type" value="Genomic_DNA"/>
</dbReference>
<dbReference type="Pfam" id="PF03235">
    <property type="entry name" value="GmrSD_N"/>
    <property type="match status" value="1"/>
</dbReference>
<proteinExistence type="predicted"/>
<feature type="domain" description="GmrSD restriction endonucleases N-terminal" evidence="2">
    <location>
        <begin position="38"/>
        <end position="194"/>
    </location>
</feature>
<evidence type="ECO:0000313" key="4">
    <source>
        <dbReference type="Proteomes" id="UP000253970"/>
    </source>
</evidence>
<dbReference type="RefSeq" id="WP_114533838.1">
    <property type="nucleotide sequence ID" value="NZ_JADNER010000004.1"/>
</dbReference>
<gene>
    <name evidence="3" type="ORF">C1875_08130</name>
</gene>
<feature type="compositionally biased region" description="Acidic residues" evidence="1">
    <location>
        <begin position="1"/>
        <end position="19"/>
    </location>
</feature>
<accession>A0A369MHK4</accession>
<evidence type="ECO:0000313" key="3">
    <source>
        <dbReference type="EMBL" id="RDB70333.1"/>
    </source>
</evidence>
<evidence type="ECO:0000259" key="2">
    <source>
        <dbReference type="Pfam" id="PF03235"/>
    </source>
</evidence>
<reference evidence="3 4" key="1">
    <citation type="journal article" date="2018" name="Elife">
        <title>Discovery and characterization of a prevalent human gut bacterial enzyme sufficient for the inactivation of a family of plant toxins.</title>
        <authorList>
            <person name="Koppel N."/>
            <person name="Bisanz J.E."/>
            <person name="Pandelia M.E."/>
            <person name="Turnbaugh P.J."/>
            <person name="Balskus E.P."/>
        </authorList>
    </citation>
    <scope>NUCLEOTIDE SEQUENCE [LARGE SCALE GENOMIC DNA]</scope>
    <source>
        <strain evidence="3 4">W1 BHI 6</strain>
    </source>
</reference>
<comment type="caution">
    <text evidence="3">The sequence shown here is derived from an EMBL/GenBank/DDBJ whole genome shotgun (WGS) entry which is preliminary data.</text>
</comment>
<feature type="region of interest" description="Disordered" evidence="1">
    <location>
        <begin position="1"/>
        <end position="29"/>
    </location>
</feature>
<name>A0A369MHK4_EGGLN</name>